<evidence type="ECO:0000259" key="1">
    <source>
        <dbReference type="Pfam" id="PF00962"/>
    </source>
</evidence>
<protein>
    <recommendedName>
        <fullName evidence="1">Adenosine deaminase domain-containing protein</fullName>
    </recommendedName>
</protein>
<feature type="domain" description="Adenosine deaminase" evidence="1">
    <location>
        <begin position="6"/>
        <end position="37"/>
    </location>
</feature>
<accession>A0A382QT81</accession>
<proteinExistence type="predicted"/>
<dbReference type="Gene3D" id="3.20.20.140">
    <property type="entry name" value="Metal-dependent hydrolases"/>
    <property type="match status" value="1"/>
</dbReference>
<gene>
    <name evidence="2" type="ORF">METZ01_LOCUS340919</name>
</gene>
<reference evidence="2" key="1">
    <citation type="submission" date="2018-05" db="EMBL/GenBank/DDBJ databases">
        <authorList>
            <person name="Lanie J.A."/>
            <person name="Ng W.-L."/>
            <person name="Kazmierczak K.M."/>
            <person name="Andrzejewski T.M."/>
            <person name="Davidsen T.M."/>
            <person name="Wayne K.J."/>
            <person name="Tettelin H."/>
            <person name="Glass J.I."/>
            <person name="Rusch D."/>
            <person name="Podicherti R."/>
            <person name="Tsui H.-C.T."/>
            <person name="Winkler M.E."/>
        </authorList>
    </citation>
    <scope>NUCLEOTIDE SEQUENCE</scope>
</reference>
<dbReference type="EMBL" id="UINC01116370">
    <property type="protein sequence ID" value="SVC88065.1"/>
    <property type="molecule type" value="Genomic_DNA"/>
</dbReference>
<name>A0A382QT81_9ZZZZ</name>
<sequence>MTQLAPLVDLHRHLDGSLRESTLRELAAERGMSLPDALR</sequence>
<dbReference type="GO" id="GO:0019239">
    <property type="term" value="F:deaminase activity"/>
    <property type="evidence" value="ECO:0007669"/>
    <property type="project" value="InterPro"/>
</dbReference>
<feature type="non-terminal residue" evidence="2">
    <location>
        <position position="39"/>
    </location>
</feature>
<dbReference type="InterPro" id="IPR001365">
    <property type="entry name" value="A_deaminase_dom"/>
</dbReference>
<evidence type="ECO:0000313" key="2">
    <source>
        <dbReference type="EMBL" id="SVC88065.1"/>
    </source>
</evidence>
<dbReference type="AlphaFoldDB" id="A0A382QT81"/>
<organism evidence="2">
    <name type="scientific">marine metagenome</name>
    <dbReference type="NCBI Taxonomy" id="408172"/>
    <lineage>
        <taxon>unclassified sequences</taxon>
        <taxon>metagenomes</taxon>
        <taxon>ecological metagenomes</taxon>
    </lineage>
</organism>
<dbReference type="Pfam" id="PF00962">
    <property type="entry name" value="A_deaminase"/>
    <property type="match status" value="1"/>
</dbReference>